<dbReference type="PANTHER" id="PTHR47957:SF3">
    <property type="entry name" value="ATP-DEPENDENT HELICASE HRQ1"/>
    <property type="match status" value="1"/>
</dbReference>
<dbReference type="InterPro" id="IPR001650">
    <property type="entry name" value="Helicase_C-like"/>
</dbReference>
<name>A0A2T0ANB4_9FIRM</name>
<dbReference type="PANTHER" id="PTHR47957">
    <property type="entry name" value="ATP-DEPENDENT HELICASE HRQ1"/>
    <property type="match status" value="1"/>
</dbReference>
<feature type="domain" description="Helicase C-terminal" evidence="4">
    <location>
        <begin position="944"/>
        <end position="1118"/>
    </location>
</feature>
<dbReference type="InterPro" id="IPR018973">
    <property type="entry name" value="MZB"/>
</dbReference>
<dbReference type="GO" id="GO:0006289">
    <property type="term" value="P:nucleotide-excision repair"/>
    <property type="evidence" value="ECO:0007669"/>
    <property type="project" value="TreeGrafter"/>
</dbReference>
<dbReference type="CDD" id="cd17923">
    <property type="entry name" value="DEXHc_Hrq1-like"/>
    <property type="match status" value="1"/>
</dbReference>
<dbReference type="OrthoDB" id="9774462at2"/>
<dbReference type="Pfam" id="PF00270">
    <property type="entry name" value="DEAD"/>
    <property type="match status" value="1"/>
</dbReference>
<dbReference type="GO" id="GO:0036297">
    <property type="term" value="P:interstrand cross-link repair"/>
    <property type="evidence" value="ECO:0007669"/>
    <property type="project" value="TreeGrafter"/>
</dbReference>
<dbReference type="Pfam" id="PF00271">
    <property type="entry name" value="Helicase_C"/>
    <property type="match status" value="1"/>
</dbReference>
<evidence type="ECO:0000256" key="1">
    <source>
        <dbReference type="ARBA" id="ARBA00022741"/>
    </source>
</evidence>
<dbReference type="GO" id="GO:0003676">
    <property type="term" value="F:nucleic acid binding"/>
    <property type="evidence" value="ECO:0007669"/>
    <property type="project" value="InterPro"/>
</dbReference>
<dbReference type="SMART" id="SM00490">
    <property type="entry name" value="HELICc"/>
    <property type="match status" value="1"/>
</dbReference>
<dbReference type="Gene3D" id="3.40.50.300">
    <property type="entry name" value="P-loop containing nucleotide triphosphate hydrolases"/>
    <property type="match status" value="2"/>
</dbReference>
<evidence type="ECO:0000259" key="3">
    <source>
        <dbReference type="PROSITE" id="PS51192"/>
    </source>
</evidence>
<keyword evidence="6" id="KW-1185">Reference proteome</keyword>
<sequence length="1611" mass="182659">MGLDPLRTTEAVVGKYLDYLETTFAFKDTDLRRQLAEELSKEGKFAKGPILEAIPPFKTGCSIDELIEQGVLSPEFRKLQTPALPLERPLYLHQEIAIRKLVENRRNIIIATGTGSGKTETFLVPILNYLFRQQEEGILGPGVRALLLYPMNALANDQLKRLRTLLKNYPAITFGSYTGETERDERKAIEQFRRMNPREDLLPNQLLSREQMQATPPHILLTNYAMLEYLLLRPQDNVFFDGEYARDWRFIVIDEVHTYSGAKGIEMAMLLRRLKDRVCESRPGTLQCIGTSATLGVDEKGFREVTELGTKLFGEKFEWIEDNPARQDVVVAFKKHLKVAESSWGKPGSELYGKWSEVIDGDEPDKIERLIAGGLESGIPQNILTLAQKDCRGEWSRFIYLVLSGDSRVITLQQRLEQGPCFLQDVARELFPGVQDGQNRLVALVYLANKARLEPGSQSLLPARYHLFIRALEGAYVSLLPEKRLYLERREQIKGADGKMFPVFEAATCRQCDALYLVGEVVRGGEHDILKQPGRRFYEDNNNLVYFLLLDDKMPVPENEDEIVASGEDIPPGEEYHLCGGCGAVRPKTDAATLCSCGEKSLFLVIKVSAKNGNVYKCPACGSINSLGSVVRRFVLGAEAVTSVLATALYQQIPEQVEVMQDDDTETDDWEVPDNISFHKSNRRLLIFSDSRQDAAYFSTYLQASYNQILQRRLIIMTLEKYKSQVVANEWRVNDLANFVKRMLYDLQLFPQMSMQQLEIEAWKWVLHEFIVSDRIIGLEGLGLVGFKPVLPPGWNPPRALCKEPWNFTVAEATDLIMVLLDTVRKSGAVRFPDVVDPRDPFFAPRNKEFYFKENMSYPGRVYSWTPTRKGGNNSRMDYLLRLAAVQGGIDREKVEELLVQIWNRLLTGERAPWKGHFSSHHESQGLGEVYCLKPEYWRVLPAVVDDTVTWYRCSRCRRLTLYNIKGVCPTYRCDGQLVACNPAQEMAGNHYRKLYLDILPLIMQTSEHTAQLTTEKAAEIQQKFNDGQINVLSCSTTFELGVDVGELETVFMRNVPPSATNYIQRAGRAGRRTDSTAFVLTFAQRHSHDFSHYNEPLRIIKGEIRPPHIKISNDKIIKRHMYAVALAMFWKLRPEYFGQVKTFFPESGETASQALGKLLRDKPGELQKSLSRIIPNEMQERLGVHDWSWLDGLLVETVGVLSKAEAKVMADLRELKAIEAEYSRTKNHLKAQAVHKTINTIEKRYILDFLAQQNVIPKYGFPVDVVELQIYHHGEEARGLELDRDLKVALSEYAPGSQVIAGGKLWTSKYIKKLPDRNPVEYAYAICDYCGYYQSDIAEKNTPMDTCICGNKIGNNRGIFIVPEFGFIAGPPETPTMTKPQKTYTTRKFFAQEENIEQEITFTLNGFKLNLQAGAGRLAVINSAGKKGFKICQSCGYAEVNTGEPLGPHETPWGIKCNGRAARYSLGYEFYTDVLRLWFPEYHDQREGFWESVLYGILEGACSALDIERQDVDGTLYPYAGNPYSPALVLFDDVPGGAGHVKRIAEKDNLMRALHRTLAILSRCECGGSLANTSCYGCLRNYTNQYCHDKLNRGYVIEFIKKLLSSSPSV</sequence>
<evidence type="ECO:0000256" key="2">
    <source>
        <dbReference type="ARBA" id="ARBA00022840"/>
    </source>
</evidence>
<proteinExistence type="predicted"/>
<dbReference type="SMART" id="SM00487">
    <property type="entry name" value="DEXDc"/>
    <property type="match status" value="1"/>
</dbReference>
<dbReference type="EMBL" id="PVXM01000048">
    <property type="protein sequence ID" value="PRR70449.1"/>
    <property type="molecule type" value="Genomic_DNA"/>
</dbReference>
<dbReference type="SUPFAM" id="SSF52540">
    <property type="entry name" value="P-loop containing nucleoside triphosphate hydrolases"/>
    <property type="match status" value="1"/>
</dbReference>
<protein>
    <submittedName>
        <fullName evidence="5">Putative ATP-dependent helicase Lhr</fullName>
    </submittedName>
</protein>
<keyword evidence="2" id="KW-0067">ATP-binding</keyword>
<gene>
    <name evidence="5" type="ORF">MOHU_18650</name>
</gene>
<organism evidence="5 6">
    <name type="scientific">Neomoorella humiferrea</name>
    <dbReference type="NCBI Taxonomy" id="676965"/>
    <lineage>
        <taxon>Bacteria</taxon>
        <taxon>Bacillati</taxon>
        <taxon>Bacillota</taxon>
        <taxon>Clostridia</taxon>
        <taxon>Neomoorellales</taxon>
        <taxon>Neomoorellaceae</taxon>
        <taxon>Neomoorella</taxon>
    </lineage>
</organism>
<evidence type="ECO:0000313" key="5">
    <source>
        <dbReference type="EMBL" id="PRR70449.1"/>
    </source>
</evidence>
<dbReference type="GO" id="GO:0043138">
    <property type="term" value="F:3'-5' DNA helicase activity"/>
    <property type="evidence" value="ECO:0007669"/>
    <property type="project" value="TreeGrafter"/>
</dbReference>
<evidence type="ECO:0000259" key="4">
    <source>
        <dbReference type="PROSITE" id="PS51194"/>
    </source>
</evidence>
<keyword evidence="5" id="KW-0347">Helicase</keyword>
<dbReference type="Pfam" id="PF09369">
    <property type="entry name" value="MZB"/>
    <property type="match status" value="1"/>
</dbReference>
<accession>A0A2T0ANB4</accession>
<dbReference type="InterPro" id="IPR011545">
    <property type="entry name" value="DEAD/DEAH_box_helicase_dom"/>
</dbReference>
<dbReference type="InterPro" id="IPR014001">
    <property type="entry name" value="Helicase_ATP-bd"/>
</dbReference>
<keyword evidence="5" id="KW-0378">Hydrolase</keyword>
<evidence type="ECO:0000313" key="6">
    <source>
        <dbReference type="Proteomes" id="UP000238415"/>
    </source>
</evidence>
<comment type="caution">
    <text evidence="5">The sequence shown here is derived from an EMBL/GenBank/DDBJ whole genome shotgun (WGS) entry which is preliminary data.</text>
</comment>
<reference evidence="5 6" key="1">
    <citation type="submission" date="2018-03" db="EMBL/GenBank/DDBJ databases">
        <title>Genome sequence of Moorella humiferrea DSM 23265.</title>
        <authorList>
            <person name="Poehlein A."/>
            <person name="Daniel R."/>
        </authorList>
    </citation>
    <scope>NUCLEOTIDE SEQUENCE [LARGE SCALE GENOMIC DNA]</scope>
    <source>
        <strain evidence="5 6">DSM 23265</strain>
    </source>
</reference>
<feature type="domain" description="Helicase ATP-binding" evidence="3">
    <location>
        <begin position="99"/>
        <end position="313"/>
    </location>
</feature>
<dbReference type="PROSITE" id="PS51192">
    <property type="entry name" value="HELICASE_ATP_BIND_1"/>
    <property type="match status" value="1"/>
</dbReference>
<dbReference type="PROSITE" id="PS51194">
    <property type="entry name" value="HELICASE_CTER"/>
    <property type="match status" value="1"/>
</dbReference>
<dbReference type="InterPro" id="IPR027417">
    <property type="entry name" value="P-loop_NTPase"/>
</dbReference>
<keyword evidence="1" id="KW-0547">Nucleotide-binding</keyword>
<dbReference type="GO" id="GO:0005524">
    <property type="term" value="F:ATP binding"/>
    <property type="evidence" value="ECO:0007669"/>
    <property type="project" value="UniProtKB-KW"/>
</dbReference>
<dbReference type="Proteomes" id="UP000238415">
    <property type="component" value="Unassembled WGS sequence"/>
</dbReference>
<dbReference type="RefSeq" id="WP_106005803.1">
    <property type="nucleotide sequence ID" value="NZ_CP136419.1"/>
</dbReference>